<evidence type="ECO:0000259" key="3">
    <source>
        <dbReference type="Pfam" id="PF02894"/>
    </source>
</evidence>
<feature type="domain" description="Gfo/Idh/MocA-like oxidoreductase C-terminal" evidence="3">
    <location>
        <begin position="139"/>
        <end position="241"/>
    </location>
</feature>
<evidence type="ECO:0000259" key="2">
    <source>
        <dbReference type="Pfam" id="PF01408"/>
    </source>
</evidence>
<evidence type="ECO:0000313" key="5">
    <source>
        <dbReference type="Proteomes" id="UP000824204"/>
    </source>
</evidence>
<gene>
    <name evidence="4" type="ORF">H9741_07330</name>
</gene>
<dbReference type="AlphaFoldDB" id="A0A9D1V937"/>
<evidence type="ECO:0000313" key="4">
    <source>
        <dbReference type="EMBL" id="HIX08263.1"/>
    </source>
</evidence>
<comment type="similarity">
    <text evidence="1">Belongs to the Gfo/Idh/MocA family.</text>
</comment>
<name>A0A9D1V937_9FIRM</name>
<dbReference type="Pfam" id="PF02894">
    <property type="entry name" value="GFO_IDH_MocA_C"/>
    <property type="match status" value="1"/>
</dbReference>
<dbReference type="InterPro" id="IPR000683">
    <property type="entry name" value="Gfo/Idh/MocA-like_OxRdtase_N"/>
</dbReference>
<dbReference type="EMBL" id="DXFX01000094">
    <property type="protein sequence ID" value="HIX08263.1"/>
    <property type="molecule type" value="Genomic_DNA"/>
</dbReference>
<comment type="caution">
    <text evidence="4">The sequence shown here is derived from an EMBL/GenBank/DDBJ whole genome shotgun (WGS) entry which is preliminary data.</text>
</comment>
<dbReference type="InterPro" id="IPR004104">
    <property type="entry name" value="Gfo/Idh/MocA-like_OxRdtase_C"/>
</dbReference>
<dbReference type="SUPFAM" id="SSF51735">
    <property type="entry name" value="NAD(P)-binding Rossmann-fold domains"/>
    <property type="match status" value="1"/>
</dbReference>
<dbReference type="Gene3D" id="3.40.50.720">
    <property type="entry name" value="NAD(P)-binding Rossmann-like Domain"/>
    <property type="match status" value="1"/>
</dbReference>
<reference evidence="4" key="2">
    <citation type="submission" date="2021-04" db="EMBL/GenBank/DDBJ databases">
        <authorList>
            <person name="Gilroy R."/>
        </authorList>
    </citation>
    <scope>NUCLEOTIDE SEQUENCE</scope>
    <source>
        <strain evidence="4">811</strain>
    </source>
</reference>
<dbReference type="Gene3D" id="3.30.360.10">
    <property type="entry name" value="Dihydrodipicolinate Reductase, domain 2"/>
    <property type="match status" value="1"/>
</dbReference>
<dbReference type="Proteomes" id="UP000824204">
    <property type="component" value="Unassembled WGS sequence"/>
</dbReference>
<reference evidence="4" key="1">
    <citation type="journal article" date="2021" name="PeerJ">
        <title>Extensive microbial diversity within the chicken gut microbiome revealed by metagenomics and culture.</title>
        <authorList>
            <person name="Gilroy R."/>
            <person name="Ravi A."/>
            <person name="Getino M."/>
            <person name="Pursley I."/>
            <person name="Horton D.L."/>
            <person name="Alikhan N.F."/>
            <person name="Baker D."/>
            <person name="Gharbi K."/>
            <person name="Hall N."/>
            <person name="Watson M."/>
            <person name="Adriaenssens E.M."/>
            <person name="Foster-Nyarko E."/>
            <person name="Jarju S."/>
            <person name="Secka A."/>
            <person name="Antonio M."/>
            <person name="Oren A."/>
            <person name="Chaudhuri R.R."/>
            <person name="La Ragione R."/>
            <person name="Hildebrand F."/>
            <person name="Pallen M.J."/>
        </authorList>
    </citation>
    <scope>NUCLEOTIDE SEQUENCE</scope>
    <source>
        <strain evidence="4">811</strain>
    </source>
</reference>
<dbReference type="PANTHER" id="PTHR43377">
    <property type="entry name" value="BILIVERDIN REDUCTASE A"/>
    <property type="match status" value="1"/>
</dbReference>
<dbReference type="InterPro" id="IPR051450">
    <property type="entry name" value="Gfo/Idh/MocA_Oxidoreductases"/>
</dbReference>
<evidence type="ECO:0000256" key="1">
    <source>
        <dbReference type="ARBA" id="ARBA00010928"/>
    </source>
</evidence>
<proteinExistence type="inferred from homology"/>
<accession>A0A9D1V937</accession>
<sequence length="417" mass="46809">MNEKILTVAVIGYGSRGNVYTNYMKELGTMRTVCVCEPNEKKRELAAQRLSLGEEALFADENEFFAERRADVLLVATPDRAHYRHAVKGLELGYDLLLEKPISPDENECREICMLAEKKKRKVSVCHVLRYAPFYRKIKEIIASGELGEPVTISQTENVGYWHQAHSFVRGNWRNSKESSCMILQKCCHDLDIIKWLMDVPCRTVSSFGSLMYFNKAHAPAGSADFCYKCKLEKECPYDAIGFYMDKPDWLSSTGRFFGNSANAEEVRACLSDESNPYARCVFKCDNDVVDHQVVNMLFEGGKTAQLTMTAFSKDFRRTIKVHLTGGEIMGDIAANRIDYTAWGRETVTIDVTKLADDLTHHCGGDKLLVRDFYDYICGNPSGKGLTAVGNSLESHLMAFAAEKSRLSGGEPVQIGK</sequence>
<dbReference type="SUPFAM" id="SSF55347">
    <property type="entry name" value="Glyceraldehyde-3-phosphate dehydrogenase-like, C-terminal domain"/>
    <property type="match status" value="1"/>
</dbReference>
<dbReference type="InterPro" id="IPR036291">
    <property type="entry name" value="NAD(P)-bd_dom_sf"/>
</dbReference>
<dbReference type="GO" id="GO:0000166">
    <property type="term" value="F:nucleotide binding"/>
    <property type="evidence" value="ECO:0007669"/>
    <property type="project" value="InterPro"/>
</dbReference>
<protein>
    <submittedName>
        <fullName evidence="4">Gfo/Idh/MocA family oxidoreductase</fullName>
    </submittedName>
</protein>
<dbReference type="Pfam" id="PF01408">
    <property type="entry name" value="GFO_IDH_MocA"/>
    <property type="match status" value="1"/>
</dbReference>
<dbReference type="PANTHER" id="PTHR43377:SF2">
    <property type="entry name" value="BINDING ROSSMANN FOLD OXIDOREDUCTASE, PUTATIVE (AFU_ORTHOLOGUE AFUA_4G00560)-RELATED"/>
    <property type="match status" value="1"/>
</dbReference>
<organism evidence="4 5">
    <name type="scientific">Candidatus Borkfalkia faecipullorum</name>
    <dbReference type="NCBI Taxonomy" id="2838510"/>
    <lineage>
        <taxon>Bacteria</taxon>
        <taxon>Bacillati</taxon>
        <taxon>Bacillota</taxon>
        <taxon>Clostridia</taxon>
        <taxon>Christensenellales</taxon>
        <taxon>Christensenellaceae</taxon>
        <taxon>Candidatus Borkfalkia</taxon>
    </lineage>
</organism>
<feature type="domain" description="Gfo/Idh/MocA-like oxidoreductase N-terminal" evidence="2">
    <location>
        <begin position="7"/>
        <end position="126"/>
    </location>
</feature>